<evidence type="ECO:0008006" key="4">
    <source>
        <dbReference type="Google" id="ProtNLM"/>
    </source>
</evidence>
<feature type="region of interest" description="Disordered" evidence="1">
    <location>
        <begin position="1"/>
        <end position="20"/>
    </location>
</feature>
<proteinExistence type="predicted"/>
<evidence type="ECO:0000313" key="3">
    <source>
        <dbReference type="Proteomes" id="UP001500212"/>
    </source>
</evidence>
<dbReference type="Proteomes" id="UP001500212">
    <property type="component" value="Unassembled WGS sequence"/>
</dbReference>
<accession>A0ABP8TF02</accession>
<keyword evidence="3" id="KW-1185">Reference proteome</keyword>
<gene>
    <name evidence="2" type="ORF">GCM10023195_13650</name>
</gene>
<dbReference type="RefSeq" id="WP_345350017.1">
    <property type="nucleotide sequence ID" value="NZ_BAABHJ010000003.1"/>
</dbReference>
<protein>
    <recommendedName>
        <fullName evidence="4">Lipoprotein</fullName>
    </recommendedName>
</protein>
<feature type="compositionally biased region" description="Low complexity" evidence="1">
    <location>
        <begin position="199"/>
        <end position="219"/>
    </location>
</feature>
<sequence>MAARTSIQEPTGARRGTGRRSRATLAAIACAAALLGGCDNGAVGGGSGGGDHGGSGGGGGGGAGNGGGNGGVGGGGAHYGFGLPSGPTSGQPLGRIYGAIQTHDCDGAQEILRQSSPIGEFEGLLSVGILLCRKKEDTARNEISEITVPAFSSGTWYLCELWRAERSVVYQRPRSAYGTCPAPPVGSTEPSPSDEGDSSEPSVSAEPSDSAESSSGTGG</sequence>
<dbReference type="EMBL" id="BAABHJ010000003">
    <property type="protein sequence ID" value="GAA4604038.1"/>
    <property type="molecule type" value="Genomic_DNA"/>
</dbReference>
<comment type="caution">
    <text evidence="2">The sequence shown here is derived from an EMBL/GenBank/DDBJ whole genome shotgun (WGS) entry which is preliminary data.</text>
</comment>
<name>A0ABP8TF02_9ACTN</name>
<organism evidence="2 3">
    <name type="scientific">Actinoallomurus liliacearum</name>
    <dbReference type="NCBI Taxonomy" id="1080073"/>
    <lineage>
        <taxon>Bacteria</taxon>
        <taxon>Bacillati</taxon>
        <taxon>Actinomycetota</taxon>
        <taxon>Actinomycetes</taxon>
        <taxon>Streptosporangiales</taxon>
        <taxon>Thermomonosporaceae</taxon>
        <taxon>Actinoallomurus</taxon>
    </lineage>
</organism>
<feature type="region of interest" description="Disordered" evidence="1">
    <location>
        <begin position="175"/>
        <end position="219"/>
    </location>
</feature>
<evidence type="ECO:0000313" key="2">
    <source>
        <dbReference type="EMBL" id="GAA4604038.1"/>
    </source>
</evidence>
<evidence type="ECO:0000256" key="1">
    <source>
        <dbReference type="SAM" id="MobiDB-lite"/>
    </source>
</evidence>
<reference evidence="3" key="1">
    <citation type="journal article" date="2019" name="Int. J. Syst. Evol. Microbiol.">
        <title>The Global Catalogue of Microorganisms (GCM) 10K type strain sequencing project: providing services to taxonomists for standard genome sequencing and annotation.</title>
        <authorList>
            <consortium name="The Broad Institute Genomics Platform"/>
            <consortium name="The Broad Institute Genome Sequencing Center for Infectious Disease"/>
            <person name="Wu L."/>
            <person name="Ma J."/>
        </authorList>
    </citation>
    <scope>NUCLEOTIDE SEQUENCE [LARGE SCALE GENOMIC DNA]</scope>
    <source>
        <strain evidence="3">JCM 17938</strain>
    </source>
</reference>